<evidence type="ECO:0000313" key="1">
    <source>
        <dbReference type="EMBL" id="GCE19753.1"/>
    </source>
</evidence>
<dbReference type="OrthoDB" id="148321at2"/>
<accession>A0A402AKX4</accession>
<evidence type="ECO:0000313" key="2">
    <source>
        <dbReference type="Proteomes" id="UP000287188"/>
    </source>
</evidence>
<comment type="caution">
    <text evidence="1">The sequence shown here is derived from an EMBL/GenBank/DDBJ whole genome shotgun (WGS) entry which is preliminary data.</text>
</comment>
<gene>
    <name evidence="1" type="ORF">KDK_35530</name>
</gene>
<evidence type="ECO:0008006" key="3">
    <source>
        <dbReference type="Google" id="ProtNLM"/>
    </source>
</evidence>
<name>A0A402AKX4_9CHLR</name>
<dbReference type="AlphaFoldDB" id="A0A402AKX4"/>
<dbReference type="RefSeq" id="WP_126551573.1">
    <property type="nucleotide sequence ID" value="NZ_BIFS01000001.1"/>
</dbReference>
<keyword evidence="2" id="KW-1185">Reference proteome</keyword>
<dbReference type="EMBL" id="BIFS01000001">
    <property type="protein sequence ID" value="GCE19753.1"/>
    <property type="molecule type" value="Genomic_DNA"/>
</dbReference>
<dbReference type="Pfam" id="PF13668">
    <property type="entry name" value="Ferritin_2"/>
    <property type="match status" value="1"/>
</dbReference>
<proteinExistence type="predicted"/>
<dbReference type="Proteomes" id="UP000287188">
    <property type="component" value="Unassembled WGS sequence"/>
</dbReference>
<protein>
    <recommendedName>
        <fullName evidence="3">Ferritin-like domain-containing protein</fullName>
    </recommendedName>
</protein>
<reference evidence="2" key="1">
    <citation type="submission" date="2018-12" db="EMBL/GenBank/DDBJ databases">
        <title>Tengunoibacter tsumagoiensis gen. nov., sp. nov., Dictyobacter kobayashii sp. nov., D. alpinus sp. nov., and D. joshuensis sp. nov. and description of Dictyobacteraceae fam. nov. within the order Ktedonobacterales isolated from Tengu-no-mugimeshi.</title>
        <authorList>
            <person name="Wang C.M."/>
            <person name="Zheng Y."/>
            <person name="Sakai Y."/>
            <person name="Toyoda A."/>
            <person name="Minakuchi Y."/>
            <person name="Abe K."/>
            <person name="Yokota A."/>
            <person name="Yabe S."/>
        </authorList>
    </citation>
    <scope>NUCLEOTIDE SEQUENCE [LARGE SCALE GENOMIC DNA]</scope>
    <source>
        <strain evidence="2">Uno11</strain>
    </source>
</reference>
<sequence>MAHNSPRFCPQCGHALTLPALQCEACHAAIDEHFMLTNDPRVKQATDNLIASFAAPSSRRAFFKKGAIITASGVAATALGAAFMPELSSAAARQAKAQTNASVKAGQQQKNQTLSSYKSAQDPIVSILTVARTAEQLAVTFYSNGLANADKLGLKGDNLTYLQAALAEEQIHQQFFAANGGQSLAETFSFPHGPQTFTDLKTFIDTQQQLEGVFDSAFLAAIKEFAQLGRPDLAQISGQVACIEAEHRALGRAIGGLSPADNWAFTPVYLGSVADAPALVTKAGYLSPKGDNSYTYKAVNTNVLGVEQTKPFAVNSSVVGNG</sequence>
<organism evidence="1 2">
    <name type="scientific">Dictyobacter kobayashii</name>
    <dbReference type="NCBI Taxonomy" id="2014872"/>
    <lineage>
        <taxon>Bacteria</taxon>
        <taxon>Bacillati</taxon>
        <taxon>Chloroflexota</taxon>
        <taxon>Ktedonobacteria</taxon>
        <taxon>Ktedonobacterales</taxon>
        <taxon>Dictyobacteraceae</taxon>
        <taxon>Dictyobacter</taxon>
    </lineage>
</organism>